<evidence type="ECO:0000313" key="3">
    <source>
        <dbReference type="Proteomes" id="UP001177023"/>
    </source>
</evidence>
<keyword evidence="1" id="KW-0732">Signal</keyword>
<dbReference type="EMBL" id="CATQJA010002635">
    <property type="protein sequence ID" value="CAJ0575091.1"/>
    <property type="molecule type" value="Genomic_DNA"/>
</dbReference>
<sequence length="74" mass="8366">MSTLTRCFVYFALLAIVIVAVEASTLGDEWRTARHAKTKEIDDKLSAYIKLLAPNVVDRVAPKPVPGKFFRFLR</sequence>
<feature type="signal peptide" evidence="1">
    <location>
        <begin position="1"/>
        <end position="23"/>
    </location>
</feature>
<accession>A0AA36CVR5</accession>
<reference evidence="2" key="1">
    <citation type="submission" date="2023-06" db="EMBL/GenBank/DDBJ databases">
        <authorList>
            <person name="Delattre M."/>
        </authorList>
    </citation>
    <scope>NUCLEOTIDE SEQUENCE</scope>
    <source>
        <strain evidence="2">AF72</strain>
    </source>
</reference>
<evidence type="ECO:0000256" key="1">
    <source>
        <dbReference type="SAM" id="SignalP"/>
    </source>
</evidence>
<feature type="chain" id="PRO_5041208949" evidence="1">
    <location>
        <begin position="24"/>
        <end position="74"/>
    </location>
</feature>
<name>A0AA36CVR5_9BILA</name>
<protein>
    <submittedName>
        <fullName evidence="2">Uncharacterized protein</fullName>
    </submittedName>
</protein>
<proteinExistence type="predicted"/>
<feature type="non-terminal residue" evidence="2">
    <location>
        <position position="1"/>
    </location>
</feature>
<comment type="caution">
    <text evidence="2">The sequence shown here is derived from an EMBL/GenBank/DDBJ whole genome shotgun (WGS) entry which is preliminary data.</text>
</comment>
<keyword evidence="3" id="KW-1185">Reference proteome</keyword>
<organism evidence="2 3">
    <name type="scientific">Mesorhabditis spiculigera</name>
    <dbReference type="NCBI Taxonomy" id="96644"/>
    <lineage>
        <taxon>Eukaryota</taxon>
        <taxon>Metazoa</taxon>
        <taxon>Ecdysozoa</taxon>
        <taxon>Nematoda</taxon>
        <taxon>Chromadorea</taxon>
        <taxon>Rhabditida</taxon>
        <taxon>Rhabditina</taxon>
        <taxon>Rhabditomorpha</taxon>
        <taxon>Rhabditoidea</taxon>
        <taxon>Rhabditidae</taxon>
        <taxon>Mesorhabditinae</taxon>
        <taxon>Mesorhabditis</taxon>
    </lineage>
</organism>
<dbReference type="AlphaFoldDB" id="A0AA36CVR5"/>
<evidence type="ECO:0000313" key="2">
    <source>
        <dbReference type="EMBL" id="CAJ0575091.1"/>
    </source>
</evidence>
<dbReference type="Proteomes" id="UP001177023">
    <property type="component" value="Unassembled WGS sequence"/>
</dbReference>
<gene>
    <name evidence="2" type="ORF">MSPICULIGERA_LOCUS13407</name>
</gene>